<organism evidence="2 3">
    <name type="scientific">Sinobaca qinghaiensis</name>
    <dbReference type="NCBI Taxonomy" id="342944"/>
    <lineage>
        <taxon>Bacteria</taxon>
        <taxon>Bacillati</taxon>
        <taxon>Bacillota</taxon>
        <taxon>Bacilli</taxon>
        <taxon>Bacillales</taxon>
        <taxon>Sporolactobacillaceae</taxon>
        <taxon>Sinobaca</taxon>
    </lineage>
</organism>
<accession>A0A419V822</accession>
<reference evidence="2 3" key="1">
    <citation type="submission" date="2018-09" db="EMBL/GenBank/DDBJ databases">
        <title>Genomic Encyclopedia of Archaeal and Bacterial Type Strains, Phase II (KMG-II): from individual species to whole genera.</title>
        <authorList>
            <person name="Goeker M."/>
        </authorList>
    </citation>
    <scope>NUCLEOTIDE SEQUENCE [LARGE SCALE GENOMIC DNA]</scope>
    <source>
        <strain evidence="2 3">DSM 17008</strain>
    </source>
</reference>
<protein>
    <submittedName>
        <fullName evidence="2">Uncharacterized protein</fullName>
    </submittedName>
</protein>
<keyword evidence="1" id="KW-0812">Transmembrane</keyword>
<dbReference type="EMBL" id="RAPK01000006">
    <property type="protein sequence ID" value="RKD76225.1"/>
    <property type="molecule type" value="Genomic_DNA"/>
</dbReference>
<sequence length="86" mass="9982">MKIWKILYTIFAVTGGTLILLDLGNIIVLTQNANLFLGGFLLIFGFILQIIQGKQKDKEEDEAHTEEKIKERDRYFENEYSAEKNE</sequence>
<dbReference type="RefSeq" id="WP_120191638.1">
    <property type="nucleotide sequence ID" value="NZ_RAPK01000006.1"/>
</dbReference>
<gene>
    <name evidence="2" type="ORF">ATL39_0438</name>
</gene>
<comment type="caution">
    <text evidence="2">The sequence shown here is derived from an EMBL/GenBank/DDBJ whole genome shotgun (WGS) entry which is preliminary data.</text>
</comment>
<feature type="transmembrane region" description="Helical" evidence="1">
    <location>
        <begin position="7"/>
        <end position="27"/>
    </location>
</feature>
<evidence type="ECO:0000313" key="2">
    <source>
        <dbReference type="EMBL" id="RKD76225.1"/>
    </source>
</evidence>
<dbReference type="Proteomes" id="UP000285120">
    <property type="component" value="Unassembled WGS sequence"/>
</dbReference>
<dbReference type="AlphaFoldDB" id="A0A419V822"/>
<proteinExistence type="predicted"/>
<keyword evidence="1" id="KW-1133">Transmembrane helix</keyword>
<evidence type="ECO:0000313" key="3">
    <source>
        <dbReference type="Proteomes" id="UP000285120"/>
    </source>
</evidence>
<feature type="transmembrane region" description="Helical" evidence="1">
    <location>
        <begin position="33"/>
        <end position="51"/>
    </location>
</feature>
<name>A0A419V822_9BACL</name>
<keyword evidence="1" id="KW-0472">Membrane</keyword>
<evidence type="ECO:0000256" key="1">
    <source>
        <dbReference type="SAM" id="Phobius"/>
    </source>
</evidence>
<keyword evidence="3" id="KW-1185">Reference proteome</keyword>